<organism evidence="1 2">
    <name type="scientific">Pedobacter alluvionis</name>
    <dbReference type="NCBI Taxonomy" id="475253"/>
    <lineage>
        <taxon>Bacteria</taxon>
        <taxon>Pseudomonadati</taxon>
        <taxon>Bacteroidota</taxon>
        <taxon>Sphingobacteriia</taxon>
        <taxon>Sphingobacteriales</taxon>
        <taxon>Sphingobacteriaceae</taxon>
        <taxon>Pedobacter</taxon>
    </lineage>
</organism>
<proteinExistence type="predicted"/>
<sequence>MAFEVKNFQYLSPHSSAKLIMRFKSDTQWFGKMSEKFTENLSEM</sequence>
<accession>A0A497XRD8</accession>
<gene>
    <name evidence="1" type="ORF">BCL90_5286</name>
</gene>
<evidence type="ECO:0000313" key="2">
    <source>
        <dbReference type="Proteomes" id="UP000273898"/>
    </source>
</evidence>
<reference evidence="1 2" key="1">
    <citation type="submission" date="2018-10" db="EMBL/GenBank/DDBJ databases">
        <title>Genomic Encyclopedia of Archaeal and Bacterial Type Strains, Phase II (KMG-II): from individual species to whole genera.</title>
        <authorList>
            <person name="Goeker M."/>
        </authorList>
    </citation>
    <scope>NUCLEOTIDE SEQUENCE [LARGE SCALE GENOMIC DNA]</scope>
    <source>
        <strain evidence="1 2">DSM 19624</strain>
    </source>
</reference>
<dbReference type="EMBL" id="RCCK01000018">
    <property type="protein sequence ID" value="RLJ69191.1"/>
    <property type="molecule type" value="Genomic_DNA"/>
</dbReference>
<protein>
    <submittedName>
        <fullName evidence="1">Uncharacterized protein</fullName>
    </submittedName>
</protein>
<dbReference type="AlphaFoldDB" id="A0A497XRD8"/>
<comment type="caution">
    <text evidence="1">The sequence shown here is derived from an EMBL/GenBank/DDBJ whole genome shotgun (WGS) entry which is preliminary data.</text>
</comment>
<dbReference type="Proteomes" id="UP000273898">
    <property type="component" value="Unassembled WGS sequence"/>
</dbReference>
<evidence type="ECO:0000313" key="1">
    <source>
        <dbReference type="EMBL" id="RLJ69191.1"/>
    </source>
</evidence>
<name>A0A497XRD8_9SPHI</name>